<protein>
    <recommendedName>
        <fullName evidence="3">Lipoprotein</fullName>
    </recommendedName>
</protein>
<dbReference type="RefSeq" id="WP_262992111.1">
    <property type="nucleotide sequence ID" value="NZ_JAOTJC010000004.1"/>
</dbReference>
<evidence type="ECO:0008006" key="3">
    <source>
        <dbReference type="Google" id="ProtNLM"/>
    </source>
</evidence>
<evidence type="ECO:0000313" key="1">
    <source>
        <dbReference type="EMBL" id="MCU7553412.1"/>
    </source>
</evidence>
<comment type="caution">
    <text evidence="1">The sequence shown here is derived from an EMBL/GenBank/DDBJ whole genome shotgun (WGS) entry which is preliminary data.</text>
</comment>
<accession>A0ABT2VKV1</accession>
<evidence type="ECO:0000313" key="2">
    <source>
        <dbReference type="Proteomes" id="UP001209257"/>
    </source>
</evidence>
<dbReference type="PROSITE" id="PS51257">
    <property type="entry name" value="PROKAR_LIPOPROTEIN"/>
    <property type="match status" value="1"/>
</dbReference>
<organism evidence="1 2">
    <name type="scientific">Alteromonas salexigens</name>
    <dbReference type="NCBI Taxonomy" id="2982530"/>
    <lineage>
        <taxon>Bacteria</taxon>
        <taxon>Pseudomonadati</taxon>
        <taxon>Pseudomonadota</taxon>
        <taxon>Gammaproteobacteria</taxon>
        <taxon>Alteromonadales</taxon>
        <taxon>Alteromonadaceae</taxon>
        <taxon>Alteromonas/Salinimonas group</taxon>
        <taxon>Alteromonas</taxon>
    </lineage>
</organism>
<dbReference type="Proteomes" id="UP001209257">
    <property type="component" value="Unassembled WGS sequence"/>
</dbReference>
<gene>
    <name evidence="1" type="ORF">OCL06_02230</name>
</gene>
<keyword evidence="2" id="KW-1185">Reference proteome</keyword>
<proteinExistence type="predicted"/>
<sequence length="162" mass="18595">MLRTTLILLSAAAVMSCSPRPSYEDVISTFRDNKATFTMIASKACDIAKEEGKAKYEVSRAKEKETALLDMAQSVSVNAIHVEHKEERCYLSMPVWETQKDNVESQFAYRYNVTSPSPYLQQQHDYQNVVQAVEQKKPNNLQFDMQLSSKWFFTVSARHQSE</sequence>
<dbReference type="EMBL" id="JAOTJC010000004">
    <property type="protein sequence ID" value="MCU7553412.1"/>
    <property type="molecule type" value="Genomic_DNA"/>
</dbReference>
<reference evidence="2" key="1">
    <citation type="submission" date="2023-07" db="EMBL/GenBank/DDBJ databases">
        <title>Study on multiphase classification of strain Alteromonas salexigens isolated from the Yellow Sea.</title>
        <authorList>
            <person name="Sun L."/>
        </authorList>
    </citation>
    <scope>NUCLEOTIDE SEQUENCE [LARGE SCALE GENOMIC DNA]</scope>
    <source>
        <strain evidence="2">ASW11-19</strain>
    </source>
</reference>
<name>A0ABT2VKV1_9ALTE</name>